<reference evidence="2 3" key="1">
    <citation type="submission" date="2019-03" db="EMBL/GenBank/DDBJ databases">
        <title>Genomic Encyclopedia of Type Strains, Phase IV (KMG-IV): sequencing the most valuable type-strain genomes for metagenomic binning, comparative biology and taxonomic classification.</title>
        <authorList>
            <person name="Goeker M."/>
        </authorList>
    </citation>
    <scope>NUCLEOTIDE SEQUENCE [LARGE SCALE GENOMIC DNA]</scope>
    <source>
        <strain evidence="2 3">DSM 44684</strain>
    </source>
</reference>
<evidence type="ECO:0000313" key="2">
    <source>
        <dbReference type="EMBL" id="TCJ88127.1"/>
    </source>
</evidence>
<sequence length="117" mass="13322">MSEGSEHHDLPWGADPRAHWTPEQHQDWADAEQELIDQGYRPAQPVCELIATVPTPGLDRWGWITTESNFELANGTTIERALLGAEMRLVAREAHGLDDDEDRAHVYELRRARGRLN</sequence>
<dbReference type="OrthoDB" id="4575622at2"/>
<proteinExistence type="predicted"/>
<evidence type="ECO:0000313" key="3">
    <source>
        <dbReference type="Proteomes" id="UP000294856"/>
    </source>
</evidence>
<dbReference type="AlphaFoldDB" id="A0A4R1F1W5"/>
<dbReference type="EMBL" id="SMFR01000013">
    <property type="protein sequence ID" value="TCJ88127.1"/>
    <property type="molecule type" value="Genomic_DNA"/>
</dbReference>
<name>A0A4R1F1W5_9NOCA</name>
<organism evidence="2 3">
    <name type="scientific">Nocardia alba</name>
    <dbReference type="NCBI Taxonomy" id="225051"/>
    <lineage>
        <taxon>Bacteria</taxon>
        <taxon>Bacillati</taxon>
        <taxon>Actinomycetota</taxon>
        <taxon>Actinomycetes</taxon>
        <taxon>Mycobacteriales</taxon>
        <taxon>Nocardiaceae</taxon>
        <taxon>Nocardia</taxon>
    </lineage>
</organism>
<evidence type="ECO:0000256" key="1">
    <source>
        <dbReference type="SAM" id="MobiDB-lite"/>
    </source>
</evidence>
<protein>
    <submittedName>
        <fullName evidence="2">Uncharacterized protein</fullName>
    </submittedName>
</protein>
<gene>
    <name evidence="2" type="ORF">DFR71_6669</name>
</gene>
<dbReference type="Proteomes" id="UP000294856">
    <property type="component" value="Unassembled WGS sequence"/>
</dbReference>
<dbReference type="STRING" id="1210063.GCA_001612665_06496"/>
<feature type="region of interest" description="Disordered" evidence="1">
    <location>
        <begin position="1"/>
        <end position="25"/>
    </location>
</feature>
<keyword evidence="3" id="KW-1185">Reference proteome</keyword>
<accession>A0A4R1F1W5</accession>
<dbReference type="RefSeq" id="WP_067460277.1">
    <property type="nucleotide sequence ID" value="NZ_SMFR01000013.1"/>
</dbReference>
<comment type="caution">
    <text evidence="2">The sequence shown here is derived from an EMBL/GenBank/DDBJ whole genome shotgun (WGS) entry which is preliminary data.</text>
</comment>